<evidence type="ECO:0000313" key="2">
    <source>
        <dbReference type="Proteomes" id="UP000822688"/>
    </source>
</evidence>
<dbReference type="EMBL" id="CM026431">
    <property type="protein sequence ID" value="KAG0559911.1"/>
    <property type="molecule type" value="Genomic_DNA"/>
</dbReference>
<name>A0A8T0GK82_CERPU</name>
<dbReference type="AlphaFoldDB" id="A0A8T0GK82"/>
<evidence type="ECO:0000313" key="1">
    <source>
        <dbReference type="EMBL" id="KAG0559911.1"/>
    </source>
</evidence>
<protein>
    <submittedName>
        <fullName evidence="1">Uncharacterized protein</fullName>
    </submittedName>
</protein>
<comment type="caution">
    <text evidence="1">The sequence shown here is derived from an EMBL/GenBank/DDBJ whole genome shotgun (WGS) entry which is preliminary data.</text>
</comment>
<accession>A0A8T0GK82</accession>
<dbReference type="Proteomes" id="UP000822688">
    <property type="component" value="Chromosome 10"/>
</dbReference>
<proteinExistence type="predicted"/>
<organism evidence="1 2">
    <name type="scientific">Ceratodon purpureus</name>
    <name type="common">Fire moss</name>
    <name type="synonym">Dicranum purpureum</name>
    <dbReference type="NCBI Taxonomy" id="3225"/>
    <lineage>
        <taxon>Eukaryota</taxon>
        <taxon>Viridiplantae</taxon>
        <taxon>Streptophyta</taxon>
        <taxon>Embryophyta</taxon>
        <taxon>Bryophyta</taxon>
        <taxon>Bryophytina</taxon>
        <taxon>Bryopsida</taxon>
        <taxon>Dicranidae</taxon>
        <taxon>Pseudoditrichales</taxon>
        <taxon>Ditrichaceae</taxon>
        <taxon>Ceratodon</taxon>
    </lineage>
</organism>
<keyword evidence="2" id="KW-1185">Reference proteome</keyword>
<reference evidence="1" key="1">
    <citation type="submission" date="2020-06" db="EMBL/GenBank/DDBJ databases">
        <title>WGS assembly of Ceratodon purpureus strain R40.</title>
        <authorList>
            <person name="Carey S.B."/>
            <person name="Jenkins J."/>
            <person name="Shu S."/>
            <person name="Lovell J.T."/>
            <person name="Sreedasyam A."/>
            <person name="Maumus F."/>
            <person name="Tiley G.P."/>
            <person name="Fernandez-Pozo N."/>
            <person name="Barry K."/>
            <person name="Chen C."/>
            <person name="Wang M."/>
            <person name="Lipzen A."/>
            <person name="Daum C."/>
            <person name="Saski C.A."/>
            <person name="Payton A.C."/>
            <person name="Mcbreen J.C."/>
            <person name="Conrad R.E."/>
            <person name="Kollar L.M."/>
            <person name="Olsson S."/>
            <person name="Huttunen S."/>
            <person name="Landis J.B."/>
            <person name="Wickett N.J."/>
            <person name="Johnson M.G."/>
            <person name="Rensing S.A."/>
            <person name="Grimwood J."/>
            <person name="Schmutz J."/>
            <person name="Mcdaniel S.F."/>
        </authorList>
    </citation>
    <scope>NUCLEOTIDE SEQUENCE</scope>
    <source>
        <strain evidence="1">R40</strain>
    </source>
</reference>
<gene>
    <name evidence="1" type="ORF">KC19_10G138500</name>
</gene>
<sequence length="149" mass="16383">MQLLCTADVGDLLHMSPRRPASSSQQNCTFCTPIFYLFSSCKRKAKKTMLKYKYLMIRSHSGRDTTTPPYAPKAPPFSTPNPRAAIWNASTGPLPLQLQIGGTRVAPLVPFACMNLTVFSMMVIKGFNAASFLSNPISAFPHHPFLFGA</sequence>